<gene>
    <name evidence="2" type="ORF">M9458_029391</name>
</gene>
<accession>A0ABD0PH88</accession>
<dbReference type="Proteomes" id="UP001529510">
    <property type="component" value="Unassembled WGS sequence"/>
</dbReference>
<feature type="non-terminal residue" evidence="2">
    <location>
        <position position="1"/>
    </location>
</feature>
<proteinExistence type="predicted"/>
<feature type="compositionally biased region" description="Basic and acidic residues" evidence="1">
    <location>
        <begin position="66"/>
        <end position="79"/>
    </location>
</feature>
<dbReference type="AlphaFoldDB" id="A0ABD0PH88"/>
<keyword evidence="3" id="KW-1185">Reference proteome</keyword>
<reference evidence="2 3" key="1">
    <citation type="submission" date="2024-05" db="EMBL/GenBank/DDBJ databases">
        <title>Genome sequencing and assembly of Indian major carp, Cirrhinus mrigala (Hamilton, 1822).</title>
        <authorList>
            <person name="Mohindra V."/>
            <person name="Chowdhury L.M."/>
            <person name="Lal K."/>
            <person name="Jena J.K."/>
        </authorList>
    </citation>
    <scope>NUCLEOTIDE SEQUENCE [LARGE SCALE GENOMIC DNA]</scope>
    <source>
        <strain evidence="2">CM1030</strain>
        <tissue evidence="2">Blood</tissue>
    </source>
</reference>
<protein>
    <submittedName>
        <fullName evidence="2">Uncharacterized protein</fullName>
    </submittedName>
</protein>
<evidence type="ECO:0000256" key="1">
    <source>
        <dbReference type="SAM" id="MobiDB-lite"/>
    </source>
</evidence>
<dbReference type="EMBL" id="JAMKFB020000015">
    <property type="protein sequence ID" value="KAL0173423.1"/>
    <property type="molecule type" value="Genomic_DNA"/>
</dbReference>
<comment type="caution">
    <text evidence="2">The sequence shown here is derived from an EMBL/GenBank/DDBJ whole genome shotgun (WGS) entry which is preliminary data.</text>
</comment>
<sequence length="87" mass="8912">CGGSSYPTCSTGRPSLSGGIDPADTSAVRSSSSPMAQPAGALMGAGLHSRSNSAERLLEPAAAGADDYHDSDGTRRTRAVENQYSFY</sequence>
<evidence type="ECO:0000313" key="3">
    <source>
        <dbReference type="Proteomes" id="UP001529510"/>
    </source>
</evidence>
<evidence type="ECO:0000313" key="2">
    <source>
        <dbReference type="EMBL" id="KAL0173423.1"/>
    </source>
</evidence>
<feature type="region of interest" description="Disordered" evidence="1">
    <location>
        <begin position="1"/>
        <end position="87"/>
    </location>
</feature>
<feature type="compositionally biased region" description="Polar residues" evidence="1">
    <location>
        <begin position="1"/>
        <end position="14"/>
    </location>
</feature>
<name>A0ABD0PH88_CIRMR</name>
<organism evidence="2 3">
    <name type="scientific">Cirrhinus mrigala</name>
    <name type="common">Mrigala</name>
    <dbReference type="NCBI Taxonomy" id="683832"/>
    <lineage>
        <taxon>Eukaryota</taxon>
        <taxon>Metazoa</taxon>
        <taxon>Chordata</taxon>
        <taxon>Craniata</taxon>
        <taxon>Vertebrata</taxon>
        <taxon>Euteleostomi</taxon>
        <taxon>Actinopterygii</taxon>
        <taxon>Neopterygii</taxon>
        <taxon>Teleostei</taxon>
        <taxon>Ostariophysi</taxon>
        <taxon>Cypriniformes</taxon>
        <taxon>Cyprinidae</taxon>
        <taxon>Labeoninae</taxon>
        <taxon>Labeonini</taxon>
        <taxon>Cirrhinus</taxon>
    </lineage>
</organism>